<gene>
    <name evidence="2" type="primary">X975_16282</name>
    <name evidence="2" type="ORF">CEXT_784301</name>
</gene>
<feature type="compositionally biased region" description="Low complexity" evidence="1">
    <location>
        <begin position="431"/>
        <end position="449"/>
    </location>
</feature>
<feature type="region of interest" description="Disordered" evidence="1">
    <location>
        <begin position="374"/>
        <end position="469"/>
    </location>
</feature>
<sequence length="480" mass="53909">MVQLSCRRTGSTVTAIKNEGSTCEQPLCTEIARNTARGETQNSQHGTAQMLTNSSAAGQDLDSQPSNKLCGRTIPPHKINMGYDYSSFFIKLYDDVLKRERQTYNVDQKEIRFAINDMKEVYKPRKWKTDETVSVAGYNNPAHRCAYVHKYALLYTGLVCDVLTNALESSDVISNALYSKNRITLCSLGGGPGTDVVGVLGAFISVLGIVPCSVYVLDYARDWQKTFSIVLEELSYGSMDNFKKTVGNLSYQYMGCNLFTDVSEKVNVNQAVAGADLLTMIKFISAAACKRTRKMIETIFKTMKPGAMLLFIDNAGGGFQEMLQQAANKCGMMSAFGPFHHYEYEKPEFAITRFGYESQSKTKVSVQIWMKPTDSTPRQQQGFQNPHSYPQADNIRVRQTTPNDNRGRQNQRNNSRGRQNQRNNSRDRQNQRNNSRGRQNQRNNSRGGQFDYRRFSPNPNGVIDDDGGEVDCNNGCCTIM</sequence>
<evidence type="ECO:0000256" key="1">
    <source>
        <dbReference type="SAM" id="MobiDB-lite"/>
    </source>
</evidence>
<keyword evidence="3" id="KW-1185">Reference proteome</keyword>
<feature type="compositionally biased region" description="Low complexity" evidence="1">
    <location>
        <begin position="408"/>
        <end position="423"/>
    </location>
</feature>
<dbReference type="EMBL" id="BPLR01007218">
    <property type="protein sequence ID" value="GIY15235.1"/>
    <property type="molecule type" value="Genomic_DNA"/>
</dbReference>
<evidence type="ECO:0000313" key="2">
    <source>
        <dbReference type="EMBL" id="GIY15235.1"/>
    </source>
</evidence>
<dbReference type="AlphaFoldDB" id="A0AAV4R162"/>
<comment type="caution">
    <text evidence="2">The sequence shown here is derived from an EMBL/GenBank/DDBJ whole genome shotgun (WGS) entry which is preliminary data.</text>
</comment>
<organism evidence="2 3">
    <name type="scientific">Caerostris extrusa</name>
    <name type="common">Bark spider</name>
    <name type="synonym">Caerostris bankana</name>
    <dbReference type="NCBI Taxonomy" id="172846"/>
    <lineage>
        <taxon>Eukaryota</taxon>
        <taxon>Metazoa</taxon>
        <taxon>Ecdysozoa</taxon>
        <taxon>Arthropoda</taxon>
        <taxon>Chelicerata</taxon>
        <taxon>Arachnida</taxon>
        <taxon>Araneae</taxon>
        <taxon>Araneomorphae</taxon>
        <taxon>Entelegynae</taxon>
        <taxon>Araneoidea</taxon>
        <taxon>Araneidae</taxon>
        <taxon>Caerostris</taxon>
    </lineage>
</organism>
<name>A0AAV4R162_CAEEX</name>
<feature type="compositionally biased region" description="Polar residues" evidence="1">
    <location>
        <begin position="374"/>
        <end position="388"/>
    </location>
</feature>
<protein>
    <submittedName>
        <fullName evidence="2">Uncharacterized protein</fullName>
    </submittedName>
</protein>
<evidence type="ECO:0000313" key="3">
    <source>
        <dbReference type="Proteomes" id="UP001054945"/>
    </source>
</evidence>
<reference evidence="2 3" key="1">
    <citation type="submission" date="2021-06" db="EMBL/GenBank/DDBJ databases">
        <title>Caerostris extrusa draft genome.</title>
        <authorList>
            <person name="Kono N."/>
            <person name="Arakawa K."/>
        </authorList>
    </citation>
    <scope>NUCLEOTIDE SEQUENCE [LARGE SCALE GENOMIC DNA]</scope>
</reference>
<dbReference type="Proteomes" id="UP001054945">
    <property type="component" value="Unassembled WGS sequence"/>
</dbReference>
<proteinExistence type="predicted"/>
<accession>A0AAV4R162</accession>